<evidence type="ECO:0000256" key="1">
    <source>
        <dbReference type="SAM" id="Coils"/>
    </source>
</evidence>
<comment type="caution">
    <text evidence="3">The sequence shown here is derived from an EMBL/GenBank/DDBJ whole genome shotgun (WGS) entry which is preliminary data.</text>
</comment>
<dbReference type="PANTHER" id="PTHR12110">
    <property type="entry name" value="HYDROXYPYRUVATE ISOMERASE"/>
    <property type="match status" value="1"/>
</dbReference>
<feature type="non-terminal residue" evidence="3">
    <location>
        <position position="186"/>
    </location>
</feature>
<feature type="coiled-coil region" evidence="1">
    <location>
        <begin position="115"/>
        <end position="142"/>
    </location>
</feature>
<name>X1TEW7_9ZZZZ</name>
<feature type="domain" description="Xylose isomerase-like TIM barrel" evidence="2">
    <location>
        <begin position="22"/>
        <end position="186"/>
    </location>
</feature>
<protein>
    <recommendedName>
        <fullName evidence="2">Xylose isomerase-like TIM barrel domain-containing protein</fullName>
    </recommendedName>
</protein>
<gene>
    <name evidence="3" type="ORF">S12H4_53630</name>
</gene>
<keyword evidence="1" id="KW-0175">Coiled coil</keyword>
<sequence length="186" mass="21156">MRFGINTLLYAGTFTEENFNIFKKFKEIGFDGVEIALEKKGDINYERALNELKENDLECSSICGLFGPNRDIRGPNKEYIAGGMSYMRDCIDACINLECNLLVGPVYSAVGRANLESEEAKKEQWKTAVKNLKEVCKYAEDKGVFIALEPLNRFETDFINTCTQAINLIRDVDSNMLKIHLDTFHM</sequence>
<dbReference type="InterPro" id="IPR050312">
    <property type="entry name" value="IolE/XylAMocC-like"/>
</dbReference>
<evidence type="ECO:0000313" key="3">
    <source>
        <dbReference type="EMBL" id="GAJ03858.1"/>
    </source>
</evidence>
<dbReference type="Gene3D" id="3.20.20.150">
    <property type="entry name" value="Divalent-metal-dependent TIM barrel enzymes"/>
    <property type="match status" value="1"/>
</dbReference>
<organism evidence="3">
    <name type="scientific">marine sediment metagenome</name>
    <dbReference type="NCBI Taxonomy" id="412755"/>
    <lineage>
        <taxon>unclassified sequences</taxon>
        <taxon>metagenomes</taxon>
        <taxon>ecological metagenomes</taxon>
    </lineage>
</organism>
<reference evidence="3" key="1">
    <citation type="journal article" date="2014" name="Front. Microbiol.">
        <title>High frequency of phylogenetically diverse reductive dehalogenase-homologous genes in deep subseafloor sedimentary metagenomes.</title>
        <authorList>
            <person name="Kawai M."/>
            <person name="Futagami T."/>
            <person name="Toyoda A."/>
            <person name="Takaki Y."/>
            <person name="Nishi S."/>
            <person name="Hori S."/>
            <person name="Arai W."/>
            <person name="Tsubouchi T."/>
            <person name="Morono Y."/>
            <person name="Uchiyama I."/>
            <person name="Ito T."/>
            <person name="Fujiyama A."/>
            <person name="Inagaki F."/>
            <person name="Takami H."/>
        </authorList>
    </citation>
    <scope>NUCLEOTIDE SEQUENCE</scope>
    <source>
        <strain evidence="3">Expedition CK06-06</strain>
    </source>
</reference>
<dbReference type="Pfam" id="PF01261">
    <property type="entry name" value="AP_endonuc_2"/>
    <property type="match status" value="1"/>
</dbReference>
<proteinExistence type="predicted"/>
<dbReference type="AlphaFoldDB" id="X1TEW7"/>
<evidence type="ECO:0000259" key="2">
    <source>
        <dbReference type="Pfam" id="PF01261"/>
    </source>
</evidence>
<dbReference type="PANTHER" id="PTHR12110:SF41">
    <property type="entry name" value="INOSOSE DEHYDRATASE"/>
    <property type="match status" value="1"/>
</dbReference>
<dbReference type="InterPro" id="IPR036237">
    <property type="entry name" value="Xyl_isomerase-like_sf"/>
</dbReference>
<dbReference type="EMBL" id="BARW01034171">
    <property type="protein sequence ID" value="GAJ03858.1"/>
    <property type="molecule type" value="Genomic_DNA"/>
</dbReference>
<dbReference type="InterPro" id="IPR013022">
    <property type="entry name" value="Xyl_isomerase-like_TIM-brl"/>
</dbReference>
<dbReference type="SUPFAM" id="SSF51658">
    <property type="entry name" value="Xylose isomerase-like"/>
    <property type="match status" value="1"/>
</dbReference>
<accession>X1TEW7</accession>